<dbReference type="Proteomes" id="UP000719766">
    <property type="component" value="Unassembled WGS sequence"/>
</dbReference>
<dbReference type="GeneID" id="64598404"/>
<evidence type="ECO:0000259" key="5">
    <source>
        <dbReference type="Pfam" id="PF09173"/>
    </source>
</evidence>
<dbReference type="GO" id="GO:0003743">
    <property type="term" value="F:translation initiation factor activity"/>
    <property type="evidence" value="ECO:0007669"/>
    <property type="project" value="UniProtKB-KW"/>
</dbReference>
<evidence type="ECO:0000313" key="6">
    <source>
        <dbReference type="EMBL" id="KAG1784654.1"/>
    </source>
</evidence>
<dbReference type="SUPFAM" id="SSF50465">
    <property type="entry name" value="EF-Tu/eEF-1alpha/eIF2-gamma C-terminal domain"/>
    <property type="match status" value="1"/>
</dbReference>
<evidence type="ECO:0000256" key="1">
    <source>
        <dbReference type="ARBA" id="ARBA00022540"/>
    </source>
</evidence>
<reference evidence="6" key="1">
    <citation type="journal article" date="2020" name="New Phytol.">
        <title>Comparative genomics reveals dynamic genome evolution in host specialist ectomycorrhizal fungi.</title>
        <authorList>
            <person name="Lofgren L.A."/>
            <person name="Nguyen N.H."/>
            <person name="Vilgalys R."/>
            <person name="Ruytinx J."/>
            <person name="Liao H.L."/>
            <person name="Branco S."/>
            <person name="Kuo A."/>
            <person name="LaButti K."/>
            <person name="Lipzen A."/>
            <person name="Andreopoulos W."/>
            <person name="Pangilinan J."/>
            <person name="Riley R."/>
            <person name="Hundley H."/>
            <person name="Na H."/>
            <person name="Barry K."/>
            <person name="Grigoriev I.V."/>
            <person name="Stajich J.E."/>
            <person name="Kennedy P.G."/>
        </authorList>
    </citation>
    <scope>NUCLEOTIDE SEQUENCE</scope>
    <source>
        <strain evidence="6">S12</strain>
    </source>
</reference>
<dbReference type="Pfam" id="PF09173">
    <property type="entry name" value="eIF2_C"/>
    <property type="match status" value="1"/>
</dbReference>
<dbReference type="PANTHER" id="PTHR42854:SF3">
    <property type="entry name" value="EUKARYOTIC TRANSLATION INITIATION FACTOR 2 SUBUNIT 3-RELATED"/>
    <property type="match status" value="1"/>
</dbReference>
<comment type="caution">
    <text evidence="6">The sequence shown here is derived from an EMBL/GenBank/DDBJ whole genome shotgun (WGS) entry which is preliminary data.</text>
</comment>
<dbReference type="GO" id="GO:0005850">
    <property type="term" value="C:eukaryotic translation initiation factor 2 complex"/>
    <property type="evidence" value="ECO:0007669"/>
    <property type="project" value="TreeGrafter"/>
</dbReference>
<dbReference type="PANTHER" id="PTHR42854">
    <property type="entry name" value="EUKARYOTIC TRANSLATION INITIATION FACTOR 2 SUBUNIT 3 FAMILY MEMBER"/>
    <property type="match status" value="1"/>
</dbReference>
<accession>A0A9P7A8X5</accession>
<gene>
    <name evidence="6" type="ORF">HD556DRAFT_1426812</name>
</gene>
<keyword evidence="1 6" id="KW-0396">Initiation factor</keyword>
<dbReference type="OrthoDB" id="2688354at2759"/>
<dbReference type="InterPro" id="IPR009001">
    <property type="entry name" value="Transl_elong_EF1A/Init_IF2_C"/>
</dbReference>
<dbReference type="AlphaFoldDB" id="A0A9P7A8X5"/>
<protein>
    <submittedName>
        <fullName evidence="6">Initiation factor eIF2 gamma, C terminal-domain-containing protein</fullName>
    </submittedName>
</protein>
<dbReference type="Gene3D" id="2.40.30.10">
    <property type="entry name" value="Translation factors"/>
    <property type="match status" value="1"/>
</dbReference>
<evidence type="ECO:0000256" key="2">
    <source>
        <dbReference type="ARBA" id="ARBA00022741"/>
    </source>
</evidence>
<dbReference type="GO" id="GO:0005829">
    <property type="term" value="C:cytosol"/>
    <property type="evidence" value="ECO:0007669"/>
    <property type="project" value="TreeGrafter"/>
</dbReference>
<dbReference type="GO" id="GO:0005525">
    <property type="term" value="F:GTP binding"/>
    <property type="evidence" value="ECO:0007669"/>
    <property type="project" value="UniProtKB-KW"/>
</dbReference>
<sequence>MDRLVSQVLGAVGKLRKVYRKFEISLFLIRRLLGARTKDKKQIKISKVTKNELLLINIGLTSTDGRVLSMKGDLAKIQLTSSTCWREGRALETY</sequence>
<name>A0A9P7A8X5_9AGAM</name>
<evidence type="ECO:0000256" key="3">
    <source>
        <dbReference type="ARBA" id="ARBA00022917"/>
    </source>
</evidence>
<dbReference type="RefSeq" id="XP_041152139.1">
    <property type="nucleotide sequence ID" value="XM_041304640.1"/>
</dbReference>
<dbReference type="InterPro" id="IPR015256">
    <property type="entry name" value="eIF2g_C"/>
</dbReference>
<dbReference type="EMBL" id="JABBWE010000134">
    <property type="protein sequence ID" value="KAG1784654.1"/>
    <property type="molecule type" value="Genomic_DNA"/>
</dbReference>
<dbReference type="GO" id="GO:0000049">
    <property type="term" value="F:tRNA binding"/>
    <property type="evidence" value="ECO:0007669"/>
    <property type="project" value="TreeGrafter"/>
</dbReference>
<dbReference type="GO" id="GO:0001731">
    <property type="term" value="P:formation of translation preinitiation complex"/>
    <property type="evidence" value="ECO:0007669"/>
    <property type="project" value="TreeGrafter"/>
</dbReference>
<keyword evidence="3" id="KW-0648">Protein biosynthesis</keyword>
<evidence type="ECO:0000256" key="4">
    <source>
        <dbReference type="ARBA" id="ARBA00023134"/>
    </source>
</evidence>
<feature type="domain" description="Initiation factor eIF2 gamma C-terminal" evidence="5">
    <location>
        <begin position="21"/>
        <end position="89"/>
    </location>
</feature>
<organism evidence="6 7">
    <name type="scientific">Suillus plorans</name>
    <dbReference type="NCBI Taxonomy" id="116603"/>
    <lineage>
        <taxon>Eukaryota</taxon>
        <taxon>Fungi</taxon>
        <taxon>Dikarya</taxon>
        <taxon>Basidiomycota</taxon>
        <taxon>Agaricomycotina</taxon>
        <taxon>Agaricomycetes</taxon>
        <taxon>Agaricomycetidae</taxon>
        <taxon>Boletales</taxon>
        <taxon>Suillineae</taxon>
        <taxon>Suillaceae</taxon>
        <taxon>Suillus</taxon>
    </lineage>
</organism>
<keyword evidence="7" id="KW-1185">Reference proteome</keyword>
<keyword evidence="4" id="KW-0342">GTP-binding</keyword>
<proteinExistence type="predicted"/>
<dbReference type="InterPro" id="IPR050543">
    <property type="entry name" value="eIF2G"/>
</dbReference>
<keyword evidence="2" id="KW-0547">Nucleotide-binding</keyword>
<evidence type="ECO:0000313" key="7">
    <source>
        <dbReference type="Proteomes" id="UP000719766"/>
    </source>
</evidence>